<evidence type="ECO:0000313" key="2">
    <source>
        <dbReference type="EMBL" id="RIA88302.1"/>
    </source>
</evidence>
<evidence type="ECO:0000256" key="1">
    <source>
        <dbReference type="SAM" id="MobiDB-lite"/>
    </source>
</evidence>
<protein>
    <submittedName>
        <fullName evidence="2">Uncharacterized protein</fullName>
    </submittedName>
</protein>
<reference evidence="2 3" key="1">
    <citation type="submission" date="2018-06" db="EMBL/GenBank/DDBJ databases">
        <title>Comparative genomics reveals the genomic features of Rhizophagus irregularis, R. cerebriforme, R. diaphanum and Gigaspora rosea, and their symbiotic lifestyle signature.</title>
        <authorList>
            <person name="Morin E."/>
            <person name="San Clemente H."/>
            <person name="Chen E.C.H."/>
            <person name="De La Providencia I."/>
            <person name="Hainaut M."/>
            <person name="Kuo A."/>
            <person name="Kohler A."/>
            <person name="Murat C."/>
            <person name="Tang N."/>
            <person name="Roy S."/>
            <person name="Loubradou J."/>
            <person name="Henrissat B."/>
            <person name="Grigoriev I.V."/>
            <person name="Corradi N."/>
            <person name="Roux C."/>
            <person name="Martin F.M."/>
        </authorList>
    </citation>
    <scope>NUCLEOTIDE SEQUENCE [LARGE SCALE GENOMIC DNA]</scope>
    <source>
        <strain evidence="2 3">DAOM 227022</strain>
    </source>
</reference>
<proteinExistence type="predicted"/>
<dbReference type="EMBL" id="QKYT01000270">
    <property type="protein sequence ID" value="RIA88302.1"/>
    <property type="molecule type" value="Genomic_DNA"/>
</dbReference>
<name>A0A397SRF9_9GLOM</name>
<dbReference type="Proteomes" id="UP000265703">
    <property type="component" value="Unassembled WGS sequence"/>
</dbReference>
<evidence type="ECO:0000313" key="3">
    <source>
        <dbReference type="Proteomes" id="UP000265703"/>
    </source>
</evidence>
<dbReference type="AlphaFoldDB" id="A0A397SRF9"/>
<gene>
    <name evidence="2" type="ORF">C1645_826564</name>
</gene>
<organism evidence="2 3">
    <name type="scientific">Glomus cerebriforme</name>
    <dbReference type="NCBI Taxonomy" id="658196"/>
    <lineage>
        <taxon>Eukaryota</taxon>
        <taxon>Fungi</taxon>
        <taxon>Fungi incertae sedis</taxon>
        <taxon>Mucoromycota</taxon>
        <taxon>Glomeromycotina</taxon>
        <taxon>Glomeromycetes</taxon>
        <taxon>Glomerales</taxon>
        <taxon>Glomeraceae</taxon>
        <taxon>Glomus</taxon>
    </lineage>
</organism>
<feature type="compositionally biased region" description="Basic and acidic residues" evidence="1">
    <location>
        <begin position="8"/>
        <end position="25"/>
    </location>
</feature>
<keyword evidence="3" id="KW-1185">Reference proteome</keyword>
<feature type="region of interest" description="Disordered" evidence="1">
    <location>
        <begin position="1"/>
        <end position="81"/>
    </location>
</feature>
<sequence>MPPRTRKNKEVKICNNDEDKTHNNNEVKTYNNNVQEKEASDTTTTIKQKRKYTQRKVSETQQVKDSTTKEPAKLSKKQKYTQQKVLAIQPLENSTINEELAEKQEYIQQRKNKKSPKLQQLKDNSTLKTNKIIDLINETDDDLSGIYIIYECYNVFA</sequence>
<comment type="caution">
    <text evidence="2">The sequence shown here is derived from an EMBL/GenBank/DDBJ whole genome shotgun (WGS) entry which is preliminary data.</text>
</comment>
<accession>A0A397SRF9</accession>